<organism evidence="2 3">
    <name type="scientific">Cannabis sativa</name>
    <name type="common">Hemp</name>
    <name type="synonym">Marijuana</name>
    <dbReference type="NCBI Taxonomy" id="3483"/>
    <lineage>
        <taxon>Eukaryota</taxon>
        <taxon>Viridiplantae</taxon>
        <taxon>Streptophyta</taxon>
        <taxon>Embryophyta</taxon>
        <taxon>Tracheophyta</taxon>
        <taxon>Spermatophyta</taxon>
        <taxon>Magnoliopsida</taxon>
        <taxon>eudicotyledons</taxon>
        <taxon>Gunneridae</taxon>
        <taxon>Pentapetalae</taxon>
        <taxon>rosids</taxon>
        <taxon>fabids</taxon>
        <taxon>Rosales</taxon>
        <taxon>Cannabaceae</taxon>
        <taxon>Cannabis</taxon>
    </lineage>
</organism>
<accession>A0A7J6FRF0</accession>
<dbReference type="AlphaFoldDB" id="A0A7J6FRF0"/>
<comment type="caution">
    <text evidence="2">The sequence shown here is derived from an EMBL/GenBank/DDBJ whole genome shotgun (WGS) entry which is preliminary data.</text>
</comment>
<feature type="compositionally biased region" description="Basic and acidic residues" evidence="1">
    <location>
        <begin position="101"/>
        <end position="115"/>
    </location>
</feature>
<dbReference type="EMBL" id="JAATIQ010000180">
    <property type="protein sequence ID" value="KAF4373235.1"/>
    <property type="molecule type" value="Genomic_DNA"/>
</dbReference>
<protein>
    <submittedName>
        <fullName evidence="2">Uncharacterized protein</fullName>
    </submittedName>
</protein>
<evidence type="ECO:0000256" key="1">
    <source>
        <dbReference type="SAM" id="MobiDB-lite"/>
    </source>
</evidence>
<sequence>MSKSQISNTISQNLQHEGGKNVQIVRSQNVLTTNLTKGVNNINNTLDEFKHGFPSQGLSTVSYKWWGGTSFPDGYEAISNSKDGAGSRELAKVQSTGSVSTREEKGGNEEEKDNGCEGIGLLMDVRKKVVEEGREALKLGAIRRYGAHKLGKKEKALLLRIFKSSTLQELMNGTS</sequence>
<dbReference type="Proteomes" id="UP000583929">
    <property type="component" value="Unassembled WGS sequence"/>
</dbReference>
<dbReference type="PANTHER" id="PTHR48460:SF1">
    <property type="entry name" value="RWP-RK DOMAIN-CONTAINING PROTEIN"/>
    <property type="match status" value="1"/>
</dbReference>
<evidence type="ECO:0000313" key="3">
    <source>
        <dbReference type="Proteomes" id="UP000583929"/>
    </source>
</evidence>
<evidence type="ECO:0000313" key="2">
    <source>
        <dbReference type="EMBL" id="KAF4373235.1"/>
    </source>
</evidence>
<keyword evidence="3" id="KW-1185">Reference proteome</keyword>
<reference evidence="2 3" key="1">
    <citation type="journal article" date="2020" name="bioRxiv">
        <title>Sequence and annotation of 42 cannabis genomes reveals extensive copy number variation in cannabinoid synthesis and pathogen resistance genes.</title>
        <authorList>
            <person name="Mckernan K.J."/>
            <person name="Helbert Y."/>
            <person name="Kane L.T."/>
            <person name="Ebling H."/>
            <person name="Zhang L."/>
            <person name="Liu B."/>
            <person name="Eaton Z."/>
            <person name="Mclaughlin S."/>
            <person name="Kingan S."/>
            <person name="Baybayan P."/>
            <person name="Concepcion G."/>
            <person name="Jordan M."/>
            <person name="Riva A."/>
            <person name="Barbazuk W."/>
            <person name="Harkins T."/>
        </authorList>
    </citation>
    <scope>NUCLEOTIDE SEQUENCE [LARGE SCALE GENOMIC DNA]</scope>
    <source>
        <strain evidence="3">cv. Jamaican Lion 4</strain>
        <tissue evidence="2">Leaf</tissue>
    </source>
</reference>
<name>A0A7J6FRF0_CANSA</name>
<dbReference type="PANTHER" id="PTHR48460">
    <property type="entry name" value="RWP-RK DOMAIN-CONTAINING PROTEIN"/>
    <property type="match status" value="1"/>
</dbReference>
<gene>
    <name evidence="2" type="ORF">G4B88_007248</name>
</gene>
<feature type="region of interest" description="Disordered" evidence="1">
    <location>
        <begin position="79"/>
        <end position="115"/>
    </location>
</feature>
<proteinExistence type="predicted"/>